<dbReference type="KEGG" id="ssyi:EKG83_05585"/>
<comment type="function">
    <text evidence="6">Maltosyltransferase that uses maltose 1-phosphate (M1P) as the sugar donor to elongate linear or branched alpha-(1-&gt;4)-glucans. Is involved in a branched alpha-glucan biosynthetic pathway from trehalose, together with TreS, Mak and GlgB.</text>
</comment>
<dbReference type="InterPro" id="IPR017853">
    <property type="entry name" value="GH"/>
</dbReference>
<dbReference type="GO" id="GO:0016758">
    <property type="term" value="F:hexosyltransferase activity"/>
    <property type="evidence" value="ECO:0007669"/>
    <property type="project" value="UniProtKB-UniRule"/>
</dbReference>
<feature type="region of interest" description="Disordered" evidence="7">
    <location>
        <begin position="251"/>
        <end position="275"/>
    </location>
</feature>
<dbReference type="HAMAP" id="MF_02124">
    <property type="entry name" value="GlgE"/>
    <property type="match status" value="1"/>
</dbReference>
<proteinExistence type="inferred from homology"/>
<reference evidence="10" key="1">
    <citation type="journal article" date="2021" name="Curr. Microbiol.">
        <title>Complete genome of nocamycin-producing strain Saccharothrix syringae NRRL B-16468 reveals the biosynthetic potential for secondary metabolites.</title>
        <authorList>
            <person name="Mo X."/>
            <person name="Yang S."/>
        </authorList>
    </citation>
    <scope>NUCLEOTIDE SEQUENCE [LARGE SCALE GENOMIC DNA]</scope>
    <source>
        <strain evidence="10">ATCC 51364 / DSM 43886 / JCM 6844 / KCTC 9398 / NBRC 14523 / NRRL B-16468 / INA 2240</strain>
    </source>
</reference>
<evidence type="ECO:0000259" key="8">
    <source>
        <dbReference type="SMART" id="SM00642"/>
    </source>
</evidence>
<comment type="similarity">
    <text evidence="6">Belongs to the glycosyl hydrolase 13 family. GlgE subfamily.</text>
</comment>
<dbReference type="InterPro" id="IPR006047">
    <property type="entry name" value="GH13_cat_dom"/>
</dbReference>
<evidence type="ECO:0000256" key="1">
    <source>
        <dbReference type="ARBA" id="ARBA00011738"/>
    </source>
</evidence>
<dbReference type="EMBL" id="CP034550">
    <property type="protein sequence ID" value="QFZ17008.1"/>
    <property type="molecule type" value="Genomic_DNA"/>
</dbReference>
<keyword evidence="2 6" id="KW-0328">Glycosyltransferase</keyword>
<dbReference type="InterPro" id="IPR013783">
    <property type="entry name" value="Ig-like_fold"/>
</dbReference>
<feature type="binding site" evidence="6">
    <location>
        <position position="386"/>
    </location>
    <ligand>
        <name>alpha-maltose 1-phosphate</name>
        <dbReference type="ChEBI" id="CHEBI:63576"/>
    </ligand>
</feature>
<dbReference type="Gene3D" id="3.20.20.80">
    <property type="entry name" value="Glycosidases"/>
    <property type="match status" value="1"/>
</dbReference>
<dbReference type="Gene3D" id="2.60.40.10">
    <property type="entry name" value="Immunoglobulins"/>
    <property type="match status" value="1"/>
</dbReference>
<dbReference type="OrthoDB" id="9805159at2"/>
<evidence type="ECO:0000256" key="2">
    <source>
        <dbReference type="ARBA" id="ARBA00022676"/>
    </source>
</evidence>
<dbReference type="Proteomes" id="UP000325787">
    <property type="component" value="Chromosome"/>
</dbReference>
<dbReference type="PANTHER" id="PTHR47786">
    <property type="entry name" value="ALPHA-1,4-GLUCAN:MALTOSE-1-PHOSPHATE MALTOSYLTRANSFERASE"/>
    <property type="match status" value="1"/>
</dbReference>
<dbReference type="GO" id="GO:0004553">
    <property type="term" value="F:hydrolase activity, hydrolyzing O-glycosyl compounds"/>
    <property type="evidence" value="ECO:0007669"/>
    <property type="project" value="InterPro"/>
</dbReference>
<dbReference type="AlphaFoldDB" id="A0A5Q0GSP9"/>
<dbReference type="SUPFAM" id="SSF51445">
    <property type="entry name" value="(Trans)glycosidases"/>
    <property type="match status" value="1"/>
</dbReference>
<dbReference type="InterPro" id="IPR013780">
    <property type="entry name" value="Glyco_hydro_b"/>
</dbReference>
<feature type="site" description="Transition state stabilizer" evidence="6">
    <location>
        <position position="470"/>
    </location>
</feature>
<dbReference type="EC" id="2.4.99.16" evidence="6"/>
<evidence type="ECO:0000256" key="7">
    <source>
        <dbReference type="SAM" id="MobiDB-lite"/>
    </source>
</evidence>
<feature type="active site" description="Nucleophile" evidence="6">
    <location>
        <position position="385"/>
    </location>
</feature>
<dbReference type="Gene3D" id="2.60.40.1180">
    <property type="entry name" value="Golgi alpha-mannosidase II"/>
    <property type="match status" value="1"/>
</dbReference>
<comment type="catalytic activity">
    <reaction evidence="5 6">
        <text>alpha-maltose 1-phosphate + [(1-&gt;4)-alpha-D-glucosyl](n) = [(1-&gt;4)-alpha-D-glucosyl](n+2) + phosphate</text>
        <dbReference type="Rhea" id="RHEA:42692"/>
        <dbReference type="Rhea" id="RHEA-COMP:9584"/>
        <dbReference type="Rhea" id="RHEA-COMP:10183"/>
        <dbReference type="ChEBI" id="CHEBI:15444"/>
        <dbReference type="ChEBI" id="CHEBI:43474"/>
        <dbReference type="ChEBI" id="CHEBI:63576"/>
        <dbReference type="EC" id="2.4.99.16"/>
    </reaction>
</comment>
<keyword evidence="4 6" id="KW-0119">Carbohydrate metabolism</keyword>
<evidence type="ECO:0000256" key="5">
    <source>
        <dbReference type="ARBA" id="ARBA00048735"/>
    </source>
</evidence>
<protein>
    <recommendedName>
        <fullName evidence="6">Alpha-1,4-glucan:maltose-1-phosphate maltosyltransferase</fullName>
        <shortName evidence="6">GMPMT</shortName>
        <ecNumber evidence="6">2.4.99.16</ecNumber>
    </recommendedName>
    <alternativeName>
        <fullName evidence="6">(1-&gt;4)-alpha-D-glucan:maltose-1-phosphate alpha-D-maltosyltransferase</fullName>
    </alternativeName>
</protein>
<dbReference type="RefSeq" id="WP_033435610.1">
    <property type="nucleotide sequence ID" value="NZ_CP034550.1"/>
</dbReference>
<organism evidence="9 10">
    <name type="scientific">Saccharothrix syringae</name>
    <name type="common">Nocardiopsis syringae</name>
    <dbReference type="NCBI Taxonomy" id="103733"/>
    <lineage>
        <taxon>Bacteria</taxon>
        <taxon>Bacillati</taxon>
        <taxon>Actinomycetota</taxon>
        <taxon>Actinomycetes</taxon>
        <taxon>Pseudonocardiales</taxon>
        <taxon>Pseudonocardiaceae</taxon>
        <taxon>Saccharothrix</taxon>
    </lineage>
</organism>
<dbReference type="Pfam" id="PF21702">
    <property type="entry name" value="GLGE_C"/>
    <property type="match status" value="1"/>
</dbReference>
<sequence>MSGRLVVDDVTPEVASGRHPAKAAVGEHVPVVATVWREGHDAVAATVVWEGPGGAGRTEVRMAPAEPGLDRWHATVVPDRVGLWTFRVDAWSDPWTTWRRSVVAKLAAGHDAERLANDLEAGARLLDRAARRLRRHAHRPLLRLAAAALRERGHGLARRVEPALSDAVGGVMHRHPVRELVTRGRAHHVWVDRPEARFSAWYELFPRSTGGVDADGEPVHGTFATAEAELKRIADMGFDVLYLPPIHPIGEVNRKGRNNSTTAEPGDVGSPWAIGSKDGGHDAVHPLLGTVADFRRFVARAREHGLEVALDLALQCAPDHPWVVEHPEWFTTLPDGSVAYAENPPKRYEDIYPLNFDNDPRGLYREVLRVVRHWIAQGVRIFRVDNPHTKPPHFWHRLIWEVKATDPDVLFLSESFTRPARLHGLSRLGFTQHYTYFTWRTAKRELEEFGRDLVEHADEGTPNLFVNTPDILHESLQTGGPGMFALRAALAATLSPSWGVYSGYELFEHEPVGPGSEEYLDSEKYQLRPRDFTGDTLAPWLTRLNQIRRAHPALRQLRTLRFHATDNDRLIAYSKTDPATGRAVVCVVTLDPDRPQEGVVELDLTALGLGPGARFTGRDEVTGEVFDWGATNRVRLDPATAVAHIVSVGEA</sequence>
<dbReference type="InterPro" id="IPR049171">
    <property type="entry name" value="GLGE_C"/>
</dbReference>
<dbReference type="SMART" id="SM00642">
    <property type="entry name" value="Aamy"/>
    <property type="match status" value="1"/>
</dbReference>
<comment type="subunit">
    <text evidence="1 6">Homodimer.</text>
</comment>
<feature type="binding site" evidence="6">
    <location>
        <begin position="524"/>
        <end position="525"/>
    </location>
    <ligand>
        <name>alpha-maltose 1-phosphate</name>
        <dbReference type="ChEBI" id="CHEBI:63576"/>
    </ligand>
</feature>
<accession>A0A5Q0GSP9</accession>
<dbReference type="GO" id="GO:0030979">
    <property type="term" value="P:alpha-glucan biosynthetic process"/>
    <property type="evidence" value="ECO:0007669"/>
    <property type="project" value="UniProtKB-UniRule"/>
</dbReference>
<evidence type="ECO:0000313" key="10">
    <source>
        <dbReference type="Proteomes" id="UP000325787"/>
    </source>
</evidence>
<feature type="binding site" evidence="6">
    <location>
        <position position="255"/>
    </location>
    <ligand>
        <name>alpha-maltose 1-phosphate</name>
        <dbReference type="ChEBI" id="CHEBI:63576"/>
    </ligand>
</feature>
<evidence type="ECO:0000313" key="9">
    <source>
        <dbReference type="EMBL" id="QFZ17008.1"/>
    </source>
</evidence>
<feature type="active site" description="Proton donor" evidence="6">
    <location>
        <position position="414"/>
    </location>
</feature>
<dbReference type="InterPro" id="IPR021828">
    <property type="entry name" value="GlgE_dom_N/S"/>
</dbReference>
<keyword evidence="10" id="KW-1185">Reference proteome</keyword>
<dbReference type="InterPro" id="IPR026585">
    <property type="entry name" value="GlgE"/>
</dbReference>
<feature type="domain" description="Glycosyl hydrolase family 13 catalytic" evidence="8">
    <location>
        <begin position="199"/>
        <end position="548"/>
    </location>
</feature>
<dbReference type="PANTHER" id="PTHR47786:SF2">
    <property type="entry name" value="GLYCOSYL HYDROLASE FAMILY 13 CATALYTIC DOMAIN-CONTAINING PROTEIN"/>
    <property type="match status" value="1"/>
</dbReference>
<dbReference type="Pfam" id="PF11896">
    <property type="entry name" value="GlgE_dom_N_S"/>
    <property type="match status" value="1"/>
</dbReference>
<evidence type="ECO:0000256" key="4">
    <source>
        <dbReference type="ARBA" id="ARBA00023277"/>
    </source>
</evidence>
<evidence type="ECO:0000256" key="6">
    <source>
        <dbReference type="HAMAP-Rule" id="MF_02124"/>
    </source>
</evidence>
<keyword evidence="3 6" id="KW-0808">Transferase</keyword>
<name>A0A5Q0GSP9_SACSY</name>
<feature type="binding site" evidence="6">
    <location>
        <position position="315"/>
    </location>
    <ligand>
        <name>alpha-maltose 1-phosphate</name>
        <dbReference type="ChEBI" id="CHEBI:63576"/>
    </ligand>
</feature>
<gene>
    <name evidence="6" type="primary">glgE</name>
    <name evidence="9" type="ORF">EKG83_05585</name>
</gene>
<feature type="binding site" evidence="6">
    <location>
        <position position="350"/>
    </location>
    <ligand>
        <name>alpha-maltose 1-phosphate</name>
        <dbReference type="ChEBI" id="CHEBI:63576"/>
    </ligand>
</feature>
<dbReference type="Gene3D" id="1.20.58.80">
    <property type="entry name" value="Phosphotransferase system, lactose/cellobiose-type IIA subunit"/>
    <property type="match status" value="1"/>
</dbReference>
<evidence type="ECO:0000256" key="3">
    <source>
        <dbReference type="ARBA" id="ARBA00022679"/>
    </source>
</evidence>